<dbReference type="CDD" id="cd18186">
    <property type="entry name" value="BTB_POZ_ZBTB_KLHL-like"/>
    <property type="match status" value="1"/>
</dbReference>
<dbReference type="PROSITE" id="PS50097">
    <property type="entry name" value="BTB"/>
    <property type="match status" value="1"/>
</dbReference>
<dbReference type="Pfam" id="PF00651">
    <property type="entry name" value="BTB"/>
    <property type="match status" value="1"/>
</dbReference>
<organism evidence="2 3">
    <name type="scientific">Pristionchus entomophagus</name>
    <dbReference type="NCBI Taxonomy" id="358040"/>
    <lineage>
        <taxon>Eukaryota</taxon>
        <taxon>Metazoa</taxon>
        <taxon>Ecdysozoa</taxon>
        <taxon>Nematoda</taxon>
        <taxon>Chromadorea</taxon>
        <taxon>Rhabditida</taxon>
        <taxon>Rhabditina</taxon>
        <taxon>Diplogasteromorpha</taxon>
        <taxon>Diplogasteroidea</taxon>
        <taxon>Neodiplogasteridae</taxon>
        <taxon>Pristionchus</taxon>
    </lineage>
</organism>
<dbReference type="InterPro" id="IPR000210">
    <property type="entry name" value="BTB/POZ_dom"/>
</dbReference>
<evidence type="ECO:0000313" key="3">
    <source>
        <dbReference type="Proteomes" id="UP001432027"/>
    </source>
</evidence>
<name>A0AAV5UA74_9BILA</name>
<protein>
    <recommendedName>
        <fullName evidence="1">BTB domain-containing protein</fullName>
    </recommendedName>
</protein>
<evidence type="ECO:0000313" key="2">
    <source>
        <dbReference type="EMBL" id="GMT03299.1"/>
    </source>
</evidence>
<dbReference type="PANTHER" id="PTHR47022:SF1">
    <property type="entry name" value="BTB AND MATH DOMAIN-CONTAINING PROTEIN 36-RELATED"/>
    <property type="match status" value="1"/>
</dbReference>
<dbReference type="InterPro" id="IPR011333">
    <property type="entry name" value="SKP1/BTB/POZ_sf"/>
</dbReference>
<accession>A0AAV5UA74</accession>
<dbReference type="PANTHER" id="PTHR47022">
    <property type="entry name" value="BTB AND MATH DOMAIN-CONTAINING PROTEIN 36-RELATED"/>
    <property type="match status" value="1"/>
</dbReference>
<gene>
    <name evidence="2" type="ORF">PENTCL1PPCAC_25473</name>
</gene>
<feature type="domain" description="BTB" evidence="1">
    <location>
        <begin position="137"/>
        <end position="204"/>
    </location>
</feature>
<evidence type="ECO:0000259" key="1">
    <source>
        <dbReference type="PROSITE" id="PS50097"/>
    </source>
</evidence>
<keyword evidence="3" id="KW-1185">Reference proteome</keyword>
<dbReference type="Proteomes" id="UP001432027">
    <property type="component" value="Unassembled WGS sequence"/>
</dbReference>
<sequence>MPLPLVIASHSSRMFVHLKSDECTMDISKDLTSLVFESKSEKPLKSVKIQLKDENGSEVISLVSHFHGGGRCESIRVDAIYPLIFGINELFDLVPEMMLSWLGEKGGNVKTYQMTVQLSDLKPCPISSSTHDTARVYTAMLIVDSAAIPVSKELLAVRSPFFETIFYREFHEKRKGVYEIKEVDLVNFRRFIEYLHERDRAIKQISSVEMAISALSYADRFGFTDIHEQAFAFLMDQTLPKEALKEMFTVCSRFSESDFMIEWILGQYESDQELIDLIHDSVPFVSASIIQSALKALQSVVKNLKVKCMQSVLKDIYQDHKAVLIHLKCYNINDENSVMEDERFFTVNLDSAKDFNYSNLWPKIPTGYSSVQIGDVTKKRGHTGYYKVGDSTLVIVDAYRTDNVGK</sequence>
<dbReference type="AlphaFoldDB" id="A0AAV5UA74"/>
<comment type="caution">
    <text evidence="2">The sequence shown here is derived from an EMBL/GenBank/DDBJ whole genome shotgun (WGS) entry which is preliminary data.</text>
</comment>
<dbReference type="Gene3D" id="3.30.710.10">
    <property type="entry name" value="Potassium Channel Kv1.1, Chain A"/>
    <property type="match status" value="1"/>
</dbReference>
<reference evidence="2" key="1">
    <citation type="submission" date="2023-10" db="EMBL/GenBank/DDBJ databases">
        <title>Genome assembly of Pristionchus species.</title>
        <authorList>
            <person name="Yoshida K."/>
            <person name="Sommer R.J."/>
        </authorList>
    </citation>
    <scope>NUCLEOTIDE SEQUENCE</scope>
    <source>
        <strain evidence="2">RS0144</strain>
    </source>
</reference>
<proteinExistence type="predicted"/>
<dbReference type="SUPFAM" id="SSF54695">
    <property type="entry name" value="POZ domain"/>
    <property type="match status" value="1"/>
</dbReference>
<dbReference type="EMBL" id="BTSX01000006">
    <property type="protein sequence ID" value="GMT03299.1"/>
    <property type="molecule type" value="Genomic_DNA"/>
</dbReference>